<evidence type="ECO:0000313" key="3">
    <source>
        <dbReference type="Proteomes" id="UP000030647"/>
    </source>
</evidence>
<dbReference type="Pfam" id="PF15919">
    <property type="entry name" value="HicB_lk_antitox"/>
    <property type="match status" value="1"/>
</dbReference>
<dbReference type="Proteomes" id="UP000030647">
    <property type="component" value="Unassembled WGS sequence"/>
</dbReference>
<proteinExistence type="predicted"/>
<name>U4TKR2_9LACO</name>
<dbReference type="STRING" id="1231336.L248_2830"/>
<evidence type="ECO:0000259" key="1">
    <source>
        <dbReference type="Pfam" id="PF15919"/>
    </source>
</evidence>
<accession>U4TKR2</accession>
<dbReference type="eggNOG" id="COG1598">
    <property type="taxonomic scope" value="Bacteria"/>
</dbReference>
<sequence>MKGENIMTHRIVAYPAVFDQTDNEGWVTVTFPDVPGAITQAKTLPEAMLNAEQALGLMLYDEKKLPAASSLATVEAAHQPHYVALVASDLDQAAQTVHVPYVRKNTRIPAYLAEAAEQAGINFSATLTRGLEEDLQARGIPTKPPINAER</sequence>
<evidence type="ECO:0000313" key="2">
    <source>
        <dbReference type="EMBL" id="ERL65431.1"/>
    </source>
</evidence>
<dbReference type="InterPro" id="IPR035069">
    <property type="entry name" value="TTHA1013/TTHA0281-like"/>
</dbReference>
<dbReference type="AlphaFoldDB" id="U4TKR2"/>
<gene>
    <name evidence="2" type="ORF">L248_2830</name>
</gene>
<keyword evidence="3" id="KW-1185">Reference proteome</keyword>
<dbReference type="InterPro" id="IPR031807">
    <property type="entry name" value="HicB-like"/>
</dbReference>
<reference evidence="3" key="1">
    <citation type="journal article" date="2013" name="Genome Announc.">
        <title>Whole-Genome Sequencing of Lactobacillus shenzhenensis Strain LY-73T.</title>
        <authorList>
            <person name="Lin Z."/>
            <person name="Liu Z."/>
            <person name="Yang R."/>
            <person name="Zou Y."/>
            <person name="Wan D."/>
            <person name="Chen J."/>
            <person name="Guo M."/>
            <person name="Zhao J."/>
            <person name="Fang C."/>
            <person name="Yang R."/>
            <person name="Liu F."/>
        </authorList>
    </citation>
    <scope>NUCLEOTIDE SEQUENCE [LARGE SCALE GENOMIC DNA]</scope>
    <source>
        <strain evidence="3">LY-73</strain>
    </source>
</reference>
<dbReference type="SUPFAM" id="SSF143100">
    <property type="entry name" value="TTHA1013/TTHA0281-like"/>
    <property type="match status" value="1"/>
</dbReference>
<feature type="domain" description="HicB-like antitoxin of toxin-antitoxin system" evidence="1">
    <location>
        <begin position="14"/>
        <end position="114"/>
    </location>
</feature>
<protein>
    <recommendedName>
        <fullName evidence="1">HicB-like antitoxin of toxin-antitoxin system domain-containing protein</fullName>
    </recommendedName>
</protein>
<dbReference type="HOGENOM" id="CLU_114047_0_0_9"/>
<dbReference type="EMBL" id="KI271587">
    <property type="protein sequence ID" value="ERL65431.1"/>
    <property type="molecule type" value="Genomic_DNA"/>
</dbReference>
<dbReference type="Gene3D" id="3.30.160.250">
    <property type="match status" value="1"/>
</dbReference>
<organism evidence="2 3">
    <name type="scientific">Schleiferilactobacillus shenzhenensis LY-73</name>
    <dbReference type="NCBI Taxonomy" id="1231336"/>
    <lineage>
        <taxon>Bacteria</taxon>
        <taxon>Bacillati</taxon>
        <taxon>Bacillota</taxon>
        <taxon>Bacilli</taxon>
        <taxon>Lactobacillales</taxon>
        <taxon>Lactobacillaceae</taxon>
        <taxon>Schleiferilactobacillus</taxon>
    </lineage>
</organism>